<dbReference type="InterPro" id="IPR020843">
    <property type="entry name" value="ER"/>
</dbReference>
<evidence type="ECO:0000259" key="1">
    <source>
        <dbReference type="SMART" id="SM00829"/>
    </source>
</evidence>
<dbReference type="InterPro" id="IPR011032">
    <property type="entry name" value="GroES-like_sf"/>
</dbReference>
<dbReference type="SMART" id="SM00829">
    <property type="entry name" value="PKS_ER"/>
    <property type="match status" value="1"/>
</dbReference>
<feature type="domain" description="Enoyl reductase (ER)" evidence="1">
    <location>
        <begin position="10"/>
        <end position="325"/>
    </location>
</feature>
<evidence type="ECO:0000313" key="3">
    <source>
        <dbReference type="Proteomes" id="UP000198460"/>
    </source>
</evidence>
<dbReference type="AlphaFoldDB" id="A0A238H9E2"/>
<keyword evidence="2" id="KW-0560">Oxidoreductase</keyword>
<gene>
    <name evidence="2" type="ORF">BSIN_4516</name>
</gene>
<dbReference type="CDD" id="cd08241">
    <property type="entry name" value="QOR1"/>
    <property type="match status" value="1"/>
</dbReference>
<dbReference type="EMBL" id="FXAN01000078">
    <property type="protein sequence ID" value="SMG01633.1"/>
    <property type="molecule type" value="Genomic_DNA"/>
</dbReference>
<dbReference type="GO" id="GO:0003960">
    <property type="term" value="F:quinone reductase (NADPH) activity"/>
    <property type="evidence" value="ECO:0007669"/>
    <property type="project" value="UniProtKB-EC"/>
</dbReference>
<sequence length="331" mass="34996">MKAIVCETFGPPSSLRVAELPSPEPGPKQIVVTTKVASVNFPDALIIEGKYQFKPEPPFVPGCELAGIVKAVGAGVARVKPGDAVAAIVPTGGYAQEILLAEHDAIPLPLGLGEQELESAASFMLTYGTSYHALKDRAKLQAGETLLVLGAAGGVGLAAVELGKLLGARVIAAASSDDKLAVARRHGADETINYAAEDLRARLKALCPTGGVDVVYDPVGGDLAEPALRSVGWNGRYLVVGFAAGQIPKLPLNLTLLKGSAIVGVFWGEFTRREPQRNIENVKQLFAWLREAKLRPFVSARYPLSQAPRALEAMLARQVTGKIVILPQQVE</sequence>
<dbReference type="SUPFAM" id="SSF51735">
    <property type="entry name" value="NAD(P)-binding Rossmann-fold domains"/>
    <property type="match status" value="1"/>
</dbReference>
<name>A0A238H9E2_9BURK</name>
<dbReference type="EC" id="1.6.5.5" evidence="2"/>
<evidence type="ECO:0000313" key="2">
    <source>
        <dbReference type="EMBL" id="SMG01633.1"/>
    </source>
</evidence>
<organism evidence="2 3">
    <name type="scientific">Burkholderia singularis</name>
    <dbReference type="NCBI Taxonomy" id="1503053"/>
    <lineage>
        <taxon>Bacteria</taxon>
        <taxon>Pseudomonadati</taxon>
        <taxon>Pseudomonadota</taxon>
        <taxon>Betaproteobacteria</taxon>
        <taxon>Burkholderiales</taxon>
        <taxon>Burkholderiaceae</taxon>
        <taxon>Burkholderia</taxon>
        <taxon>pseudomallei group</taxon>
    </lineage>
</organism>
<dbReference type="PANTHER" id="PTHR43677:SF4">
    <property type="entry name" value="QUINONE OXIDOREDUCTASE-LIKE PROTEIN 2"/>
    <property type="match status" value="1"/>
</dbReference>
<dbReference type="Proteomes" id="UP000198460">
    <property type="component" value="Unassembled WGS sequence"/>
</dbReference>
<accession>A0A238H9E2</accession>
<dbReference type="RefSeq" id="WP_089341435.1">
    <property type="nucleotide sequence ID" value="NZ_FXAN01000078.1"/>
</dbReference>
<dbReference type="InterPro" id="IPR013154">
    <property type="entry name" value="ADH-like_N"/>
</dbReference>
<dbReference type="Gene3D" id="3.90.180.10">
    <property type="entry name" value="Medium-chain alcohol dehydrogenases, catalytic domain"/>
    <property type="match status" value="1"/>
</dbReference>
<dbReference type="InterPro" id="IPR036291">
    <property type="entry name" value="NAD(P)-bd_dom_sf"/>
</dbReference>
<dbReference type="InterPro" id="IPR013149">
    <property type="entry name" value="ADH-like_C"/>
</dbReference>
<dbReference type="InterPro" id="IPR051397">
    <property type="entry name" value="Zn-ADH-like_protein"/>
</dbReference>
<dbReference type="Gene3D" id="3.40.50.720">
    <property type="entry name" value="NAD(P)-binding Rossmann-like Domain"/>
    <property type="match status" value="1"/>
</dbReference>
<protein>
    <submittedName>
        <fullName evidence="2">Quinone oxidoreductase</fullName>
        <ecNumber evidence="2">1.6.5.5</ecNumber>
    </submittedName>
</protein>
<reference evidence="2 3" key="1">
    <citation type="submission" date="2017-04" db="EMBL/GenBank/DDBJ databases">
        <authorList>
            <person name="Afonso C.L."/>
            <person name="Miller P.J."/>
            <person name="Scott M.A."/>
            <person name="Spackman E."/>
            <person name="Goraichik I."/>
            <person name="Dimitrov K.M."/>
            <person name="Suarez D.L."/>
            <person name="Swayne D.E."/>
        </authorList>
    </citation>
    <scope>NUCLEOTIDE SEQUENCE [LARGE SCALE GENOMIC DNA]</scope>
    <source>
        <strain evidence="2">LMG 28154</strain>
    </source>
</reference>
<dbReference type="Pfam" id="PF08240">
    <property type="entry name" value="ADH_N"/>
    <property type="match status" value="1"/>
</dbReference>
<dbReference type="PANTHER" id="PTHR43677">
    <property type="entry name" value="SHORT-CHAIN DEHYDROGENASE/REDUCTASE"/>
    <property type="match status" value="1"/>
</dbReference>
<dbReference type="SUPFAM" id="SSF50129">
    <property type="entry name" value="GroES-like"/>
    <property type="match status" value="1"/>
</dbReference>
<dbReference type="Pfam" id="PF00107">
    <property type="entry name" value="ADH_zinc_N"/>
    <property type="match status" value="1"/>
</dbReference>
<proteinExistence type="predicted"/>